<dbReference type="RefSeq" id="WP_208174426.1">
    <property type="nucleotide sequence ID" value="NZ_JAGETZ010000003.1"/>
</dbReference>
<evidence type="ECO:0000313" key="1">
    <source>
        <dbReference type="EMBL" id="MBO2008786.1"/>
    </source>
</evidence>
<keyword evidence="2" id="KW-1185">Reference proteome</keyword>
<proteinExistence type="predicted"/>
<feature type="non-terminal residue" evidence="1">
    <location>
        <position position="1"/>
    </location>
</feature>
<sequence length="150" mass="17087">PGWTSHLEDDGQELVLLPPNSPDSTERVTFTRFAKDAPSLDYPSVARRFAASAFSRFGEATADTLNQLVFPHDFAVERNAGLRKQGKPYRGYCLVYVDNRNVYQFRIVLAQDRLNAYSGSLLLDIFGNIYIDGKPFVEHMNQLRQIIHLH</sequence>
<evidence type="ECO:0000313" key="2">
    <source>
        <dbReference type="Proteomes" id="UP000664369"/>
    </source>
</evidence>
<dbReference type="EMBL" id="JAGETZ010000003">
    <property type="protein sequence ID" value="MBO2008786.1"/>
    <property type="molecule type" value="Genomic_DNA"/>
</dbReference>
<reference evidence="1 2" key="1">
    <citation type="submission" date="2021-03" db="EMBL/GenBank/DDBJ databases">
        <authorList>
            <person name="Kim M.K."/>
        </authorList>
    </citation>
    <scope>NUCLEOTIDE SEQUENCE [LARGE SCALE GENOMIC DNA]</scope>
    <source>
        <strain evidence="1 2">BT442</strain>
    </source>
</reference>
<gene>
    <name evidence="1" type="ORF">J4E00_06955</name>
</gene>
<protein>
    <recommendedName>
        <fullName evidence="3">DUF4837 family protein</fullName>
    </recommendedName>
</protein>
<dbReference type="Proteomes" id="UP000664369">
    <property type="component" value="Unassembled WGS sequence"/>
</dbReference>
<name>A0ABS3QC04_9BACT</name>
<evidence type="ECO:0008006" key="3">
    <source>
        <dbReference type="Google" id="ProtNLM"/>
    </source>
</evidence>
<organism evidence="1 2">
    <name type="scientific">Hymenobacter negativus</name>
    <dbReference type="NCBI Taxonomy" id="2795026"/>
    <lineage>
        <taxon>Bacteria</taxon>
        <taxon>Pseudomonadati</taxon>
        <taxon>Bacteroidota</taxon>
        <taxon>Cytophagia</taxon>
        <taxon>Cytophagales</taxon>
        <taxon>Hymenobacteraceae</taxon>
        <taxon>Hymenobacter</taxon>
    </lineage>
</organism>
<accession>A0ABS3QC04</accession>
<comment type="caution">
    <text evidence="1">The sequence shown here is derived from an EMBL/GenBank/DDBJ whole genome shotgun (WGS) entry which is preliminary data.</text>
</comment>